<feature type="transmembrane region" description="Helical" evidence="1">
    <location>
        <begin position="97"/>
        <end position="116"/>
    </location>
</feature>
<feature type="transmembrane region" description="Helical" evidence="1">
    <location>
        <begin position="12"/>
        <end position="32"/>
    </location>
</feature>
<dbReference type="AlphaFoldDB" id="A0A0K6H2C7"/>
<reference evidence="3" key="1">
    <citation type="submission" date="2015-08" db="EMBL/GenBank/DDBJ databases">
        <authorList>
            <person name="Varghese N."/>
        </authorList>
    </citation>
    <scope>NUCLEOTIDE SEQUENCE [LARGE SCALE GENOMIC DNA]</scope>
    <source>
        <strain evidence="3">DSM 27808</strain>
    </source>
</reference>
<gene>
    <name evidence="2" type="ORF">Ga0061064_1114</name>
</gene>
<dbReference type="Pfam" id="PF09842">
    <property type="entry name" value="DUF2069"/>
    <property type="match status" value="1"/>
</dbReference>
<dbReference type="InterPro" id="IPR018643">
    <property type="entry name" value="DUF2069_membrane"/>
</dbReference>
<keyword evidence="1" id="KW-0812">Transmembrane</keyword>
<organism evidence="2 3">
    <name type="scientific">Pseudidiomarina woesei</name>
    <dbReference type="NCBI Taxonomy" id="1381080"/>
    <lineage>
        <taxon>Bacteria</taxon>
        <taxon>Pseudomonadati</taxon>
        <taxon>Pseudomonadota</taxon>
        <taxon>Gammaproteobacteria</taxon>
        <taxon>Alteromonadales</taxon>
        <taxon>Idiomarinaceae</taxon>
        <taxon>Pseudidiomarina</taxon>
    </lineage>
</organism>
<sequence length="134" mass="15327">MNTLKAADQQTSQLRFLALASYLGLLALMLIWQVWCQSDSEFSLTFRLVLWVLPLLFPLPGLLRGKPYTYAWTNFVLMWYYLHSLTMLYVAPAERGFAIAELVLTTGAFVGCTWYARRQGRALGLGLKKLKDQD</sequence>
<proteinExistence type="predicted"/>
<feature type="transmembrane region" description="Helical" evidence="1">
    <location>
        <begin position="44"/>
        <end position="63"/>
    </location>
</feature>
<keyword evidence="1" id="KW-0472">Membrane</keyword>
<accession>A0A0K6H2C7</accession>
<evidence type="ECO:0000313" key="3">
    <source>
        <dbReference type="Proteomes" id="UP000182598"/>
    </source>
</evidence>
<name>A0A0K6H2C7_9GAMM</name>
<feature type="transmembrane region" description="Helical" evidence="1">
    <location>
        <begin position="70"/>
        <end position="91"/>
    </location>
</feature>
<protein>
    <submittedName>
        <fullName evidence="2">Uncharacterized membrane protein</fullName>
    </submittedName>
</protein>
<evidence type="ECO:0000313" key="2">
    <source>
        <dbReference type="EMBL" id="CUA85123.1"/>
    </source>
</evidence>
<keyword evidence="3" id="KW-1185">Reference proteome</keyword>
<dbReference type="Proteomes" id="UP000182598">
    <property type="component" value="Unassembled WGS sequence"/>
</dbReference>
<dbReference type="OrthoDB" id="5569826at2"/>
<dbReference type="RefSeq" id="WP_055438774.1">
    <property type="nucleotide sequence ID" value="NZ_CYHB01000002.1"/>
</dbReference>
<keyword evidence="1" id="KW-1133">Transmembrane helix</keyword>
<evidence type="ECO:0000256" key="1">
    <source>
        <dbReference type="SAM" id="Phobius"/>
    </source>
</evidence>
<dbReference type="EMBL" id="CYHB01000002">
    <property type="protein sequence ID" value="CUA85123.1"/>
    <property type="molecule type" value="Genomic_DNA"/>
</dbReference>